<dbReference type="AlphaFoldDB" id="A0A1S0UFX3"/>
<proteinExistence type="predicted"/>
<dbReference type="CTD" id="31251909"/>
<name>A0A1S0UFX3_LOALO</name>
<organism evidence="1">
    <name type="scientific">Loa loa</name>
    <name type="common">Eye worm</name>
    <name type="synonym">Filaria loa</name>
    <dbReference type="NCBI Taxonomy" id="7209"/>
    <lineage>
        <taxon>Eukaryota</taxon>
        <taxon>Metazoa</taxon>
        <taxon>Ecdysozoa</taxon>
        <taxon>Nematoda</taxon>
        <taxon>Chromadorea</taxon>
        <taxon>Rhabditida</taxon>
        <taxon>Spirurina</taxon>
        <taxon>Spiruromorpha</taxon>
        <taxon>Filarioidea</taxon>
        <taxon>Onchocercidae</taxon>
        <taxon>Loa</taxon>
    </lineage>
</organism>
<dbReference type="OrthoDB" id="425014at2759"/>
<dbReference type="EMBL" id="JH712337">
    <property type="protein sequence ID" value="EJD74316.1"/>
    <property type="molecule type" value="Genomic_DNA"/>
</dbReference>
<reference evidence="1" key="1">
    <citation type="submission" date="2012-04" db="EMBL/GenBank/DDBJ databases">
        <title>The Genome Sequence of Loa loa.</title>
        <authorList>
            <consortium name="The Broad Institute Genome Sequencing Platform"/>
            <consortium name="Broad Institute Genome Sequencing Center for Infectious Disease"/>
            <person name="Nutman T.B."/>
            <person name="Fink D.L."/>
            <person name="Russ C."/>
            <person name="Young S."/>
            <person name="Zeng Q."/>
            <person name="Gargeya S."/>
            <person name="Alvarado L."/>
            <person name="Berlin A."/>
            <person name="Chapman S.B."/>
            <person name="Chen Z."/>
            <person name="Freedman E."/>
            <person name="Gellesch M."/>
            <person name="Goldberg J."/>
            <person name="Griggs A."/>
            <person name="Gujja S."/>
            <person name="Heilman E.R."/>
            <person name="Heiman D."/>
            <person name="Howarth C."/>
            <person name="Mehta T."/>
            <person name="Neiman D."/>
            <person name="Pearson M."/>
            <person name="Roberts A."/>
            <person name="Saif S."/>
            <person name="Shea T."/>
            <person name="Shenoy N."/>
            <person name="Sisk P."/>
            <person name="Stolte C."/>
            <person name="Sykes S."/>
            <person name="White J."/>
            <person name="Yandava C."/>
            <person name="Haas B."/>
            <person name="Henn M.R."/>
            <person name="Nusbaum C."/>
            <person name="Birren B."/>
        </authorList>
    </citation>
    <scope>NUCLEOTIDE SEQUENCE [LARGE SCALE GENOMIC DNA]</scope>
</reference>
<dbReference type="KEGG" id="loa:LOAG_18356"/>
<dbReference type="GeneID" id="31251909"/>
<dbReference type="InParanoid" id="A0A1S0UFX3"/>
<dbReference type="RefSeq" id="XP_020305241.1">
    <property type="nucleotide sequence ID" value="XM_020451018.1"/>
</dbReference>
<protein>
    <submittedName>
        <fullName evidence="1">Uncharacterized protein</fullName>
    </submittedName>
</protein>
<accession>A0A1S0UFX3</accession>
<evidence type="ECO:0000313" key="1">
    <source>
        <dbReference type="EMBL" id="EJD74316.1"/>
    </source>
</evidence>
<gene>
    <name evidence="1" type="ORF">LOAG_18356</name>
</gene>
<sequence>MYGSSTACETHLKFLERFHQRCFRTILNIHWTDYVTNVTDPEQVGTTSIELMRLKTQLRWTGTFLGLKFVQDCAL</sequence>